<dbReference type="EMBL" id="ADVG01000001">
    <property type="protein sequence ID" value="EFH89364.1"/>
    <property type="molecule type" value="Genomic_DNA"/>
</dbReference>
<dbReference type="AlphaFoldDB" id="D6TIV7"/>
<organism evidence="2 3">
    <name type="scientific">Ktedonobacter racemifer DSM 44963</name>
    <dbReference type="NCBI Taxonomy" id="485913"/>
    <lineage>
        <taxon>Bacteria</taxon>
        <taxon>Bacillati</taxon>
        <taxon>Chloroflexota</taxon>
        <taxon>Ktedonobacteria</taxon>
        <taxon>Ktedonobacterales</taxon>
        <taxon>Ktedonobacteraceae</taxon>
        <taxon>Ktedonobacter</taxon>
    </lineage>
</organism>
<gene>
    <name evidence="2" type="ORF">Krac_10914</name>
</gene>
<keyword evidence="1" id="KW-0472">Membrane</keyword>
<keyword evidence="1" id="KW-0812">Transmembrane</keyword>
<reference evidence="2 3" key="1">
    <citation type="journal article" date="2011" name="Stand. Genomic Sci.">
        <title>Non-contiguous finished genome sequence and contextual data of the filamentous soil bacterium Ktedonobacter racemifer type strain (SOSP1-21).</title>
        <authorList>
            <person name="Chang Y.J."/>
            <person name="Land M."/>
            <person name="Hauser L."/>
            <person name="Chertkov O."/>
            <person name="Del Rio T.G."/>
            <person name="Nolan M."/>
            <person name="Copeland A."/>
            <person name="Tice H."/>
            <person name="Cheng J.F."/>
            <person name="Lucas S."/>
            <person name="Han C."/>
            <person name="Goodwin L."/>
            <person name="Pitluck S."/>
            <person name="Ivanova N."/>
            <person name="Ovchinikova G."/>
            <person name="Pati A."/>
            <person name="Chen A."/>
            <person name="Palaniappan K."/>
            <person name="Mavromatis K."/>
            <person name="Liolios K."/>
            <person name="Brettin T."/>
            <person name="Fiebig A."/>
            <person name="Rohde M."/>
            <person name="Abt B."/>
            <person name="Goker M."/>
            <person name="Detter J.C."/>
            <person name="Woyke T."/>
            <person name="Bristow J."/>
            <person name="Eisen J.A."/>
            <person name="Markowitz V."/>
            <person name="Hugenholtz P."/>
            <person name="Kyrpides N.C."/>
            <person name="Klenk H.P."/>
            <person name="Lapidus A."/>
        </authorList>
    </citation>
    <scope>NUCLEOTIDE SEQUENCE [LARGE SCALE GENOMIC DNA]</scope>
    <source>
        <strain evidence="3">DSM 44963</strain>
    </source>
</reference>
<evidence type="ECO:0000313" key="3">
    <source>
        <dbReference type="Proteomes" id="UP000004508"/>
    </source>
</evidence>
<keyword evidence="1" id="KW-1133">Transmembrane helix</keyword>
<dbReference type="InParanoid" id="D6TIV7"/>
<proteinExistence type="predicted"/>
<name>D6TIV7_KTERA</name>
<comment type="caution">
    <text evidence="2">The sequence shown here is derived from an EMBL/GenBank/DDBJ whole genome shotgun (WGS) entry which is preliminary data.</text>
</comment>
<accession>D6TIV7</accession>
<sequence>MEHQQDVKKELLQIGGKAVGIGALVGLCALLLIGILNNGILNNWTGGDTDLAWIIGFGALALIGLLGLSVITLLYGVLVLLAGLAYVDDSKRRK</sequence>
<evidence type="ECO:0000313" key="2">
    <source>
        <dbReference type="EMBL" id="EFH89364.1"/>
    </source>
</evidence>
<dbReference type="RefSeq" id="WP_007905926.1">
    <property type="nucleotide sequence ID" value="NZ_ADVG01000001.1"/>
</dbReference>
<feature type="transmembrane region" description="Helical" evidence="1">
    <location>
        <begin position="21"/>
        <end position="41"/>
    </location>
</feature>
<keyword evidence="3" id="KW-1185">Reference proteome</keyword>
<dbReference type="Proteomes" id="UP000004508">
    <property type="component" value="Unassembled WGS sequence"/>
</dbReference>
<evidence type="ECO:0000256" key="1">
    <source>
        <dbReference type="SAM" id="Phobius"/>
    </source>
</evidence>
<protein>
    <submittedName>
        <fullName evidence="2">Uncharacterized protein</fullName>
    </submittedName>
</protein>
<feature type="transmembrane region" description="Helical" evidence="1">
    <location>
        <begin position="53"/>
        <end position="86"/>
    </location>
</feature>